<gene>
    <name evidence="2" type="ORF">Tco_0874351</name>
</gene>
<organism evidence="2 3">
    <name type="scientific">Tanacetum coccineum</name>
    <dbReference type="NCBI Taxonomy" id="301880"/>
    <lineage>
        <taxon>Eukaryota</taxon>
        <taxon>Viridiplantae</taxon>
        <taxon>Streptophyta</taxon>
        <taxon>Embryophyta</taxon>
        <taxon>Tracheophyta</taxon>
        <taxon>Spermatophyta</taxon>
        <taxon>Magnoliopsida</taxon>
        <taxon>eudicotyledons</taxon>
        <taxon>Gunneridae</taxon>
        <taxon>Pentapetalae</taxon>
        <taxon>asterids</taxon>
        <taxon>campanulids</taxon>
        <taxon>Asterales</taxon>
        <taxon>Asteraceae</taxon>
        <taxon>Asteroideae</taxon>
        <taxon>Anthemideae</taxon>
        <taxon>Anthemidinae</taxon>
        <taxon>Tanacetum</taxon>
    </lineage>
</organism>
<protein>
    <submittedName>
        <fullName evidence="2">Uncharacterized protein</fullName>
    </submittedName>
</protein>
<sequence>MGTDGAAAGAGRGGGVGDEEQGRGVQARCERWKDKENGGYLIRGRGGRALHKAGGGERIGGTGELHGRQKTEAARRKREAKQEGPARGCPNAVGKM</sequence>
<feature type="region of interest" description="Disordered" evidence="1">
    <location>
        <begin position="1"/>
        <end position="26"/>
    </location>
</feature>
<keyword evidence="3" id="KW-1185">Reference proteome</keyword>
<dbReference type="Proteomes" id="UP001151760">
    <property type="component" value="Unassembled WGS sequence"/>
</dbReference>
<feature type="region of interest" description="Disordered" evidence="1">
    <location>
        <begin position="49"/>
        <end position="96"/>
    </location>
</feature>
<name>A0ABQ5BLC5_9ASTR</name>
<feature type="compositionally biased region" description="Basic and acidic residues" evidence="1">
    <location>
        <begin position="65"/>
        <end position="84"/>
    </location>
</feature>
<dbReference type="EMBL" id="BQNB010013413">
    <property type="protein sequence ID" value="GJT15645.1"/>
    <property type="molecule type" value="Genomic_DNA"/>
</dbReference>
<reference evidence="2" key="2">
    <citation type="submission" date="2022-01" db="EMBL/GenBank/DDBJ databases">
        <authorList>
            <person name="Yamashiro T."/>
            <person name="Shiraishi A."/>
            <person name="Satake H."/>
            <person name="Nakayama K."/>
        </authorList>
    </citation>
    <scope>NUCLEOTIDE SEQUENCE</scope>
</reference>
<proteinExistence type="predicted"/>
<evidence type="ECO:0000256" key="1">
    <source>
        <dbReference type="SAM" id="MobiDB-lite"/>
    </source>
</evidence>
<reference evidence="2" key="1">
    <citation type="journal article" date="2022" name="Int. J. Mol. Sci.">
        <title>Draft Genome of Tanacetum Coccineum: Genomic Comparison of Closely Related Tanacetum-Family Plants.</title>
        <authorList>
            <person name="Yamashiro T."/>
            <person name="Shiraishi A."/>
            <person name="Nakayama K."/>
            <person name="Satake H."/>
        </authorList>
    </citation>
    <scope>NUCLEOTIDE SEQUENCE</scope>
</reference>
<evidence type="ECO:0000313" key="2">
    <source>
        <dbReference type="EMBL" id="GJT15645.1"/>
    </source>
</evidence>
<comment type="caution">
    <text evidence="2">The sequence shown here is derived from an EMBL/GenBank/DDBJ whole genome shotgun (WGS) entry which is preliminary data.</text>
</comment>
<evidence type="ECO:0000313" key="3">
    <source>
        <dbReference type="Proteomes" id="UP001151760"/>
    </source>
</evidence>
<accession>A0ABQ5BLC5</accession>